<proteinExistence type="predicted"/>
<dbReference type="Proteomes" id="UP000078582">
    <property type="component" value="Chromosome"/>
</dbReference>
<organism evidence="2 3">
    <name type="scientific">Loigolactobacillus backii</name>
    <dbReference type="NCBI Taxonomy" id="375175"/>
    <lineage>
        <taxon>Bacteria</taxon>
        <taxon>Bacillati</taxon>
        <taxon>Bacillota</taxon>
        <taxon>Bacilli</taxon>
        <taxon>Lactobacillales</taxon>
        <taxon>Lactobacillaceae</taxon>
        <taxon>Loigolactobacillus</taxon>
    </lineage>
</organism>
<evidence type="ECO:0000313" key="3">
    <source>
        <dbReference type="Proteomes" id="UP000078582"/>
    </source>
</evidence>
<dbReference type="GO" id="GO:0003690">
    <property type="term" value="F:double-stranded DNA binding"/>
    <property type="evidence" value="ECO:0007669"/>
    <property type="project" value="InterPro"/>
</dbReference>
<dbReference type="Pfam" id="PF07352">
    <property type="entry name" value="Phage_Mu_Gam"/>
    <property type="match status" value="1"/>
</dbReference>
<dbReference type="AlphaFoldDB" id="A0A192H4U3"/>
<feature type="compositionally biased region" description="Basic and acidic residues" evidence="1">
    <location>
        <begin position="1"/>
        <end position="20"/>
    </location>
</feature>
<evidence type="ECO:0000256" key="1">
    <source>
        <dbReference type="SAM" id="MobiDB-lite"/>
    </source>
</evidence>
<dbReference type="GO" id="GO:0042262">
    <property type="term" value="P:DNA protection"/>
    <property type="evidence" value="ECO:0007669"/>
    <property type="project" value="InterPro"/>
</dbReference>
<dbReference type="InterPro" id="IPR009951">
    <property type="entry name" value="Host-nuc_inhib_Gam"/>
</dbReference>
<accession>A0A192H4U3</accession>
<evidence type="ECO:0000313" key="2">
    <source>
        <dbReference type="EMBL" id="ANK63400.1"/>
    </source>
</evidence>
<protein>
    <submittedName>
        <fullName evidence="2">Uncharacterized protein</fullName>
    </submittedName>
</protein>
<reference evidence="2 3" key="1">
    <citation type="submission" date="2016-03" db="EMBL/GenBank/DDBJ databases">
        <title>Pediococcus and Lactobacillus from brewery environment - whole genome sequencing and assembly.</title>
        <authorList>
            <person name="Behr J."/>
            <person name="Geissler A.J."/>
            <person name="Vogel R.F."/>
        </authorList>
    </citation>
    <scope>NUCLEOTIDE SEQUENCE [LARGE SCALE GENOMIC DNA]</scope>
    <source>
        <strain evidence="2 3">TMW 1.1989</strain>
    </source>
</reference>
<dbReference type="GeneID" id="42982950"/>
<name>A0A192H4U3_9LACO</name>
<dbReference type="RefSeq" id="WP_068225060.1">
    <property type="nucleotide sequence ID" value="NZ_CP014623.1"/>
</dbReference>
<dbReference type="STRING" id="375175.AYR53_11830"/>
<sequence>MDELQKEELQELHEQEEQKKQFTVTDSAQADWVLRKLSALDAEDNENQKTYDKNRERIDNWLAKVKQSTQDSREYLTRLLTDYAVAQRTENPKFKINTPNGKVTFRKQQPKWIYDDDKLVESLQSADASNLLRIKQVPDKKKLKQVVTVTDKGQVVTSDGALLDGVRVEPLPEKVVIKPE</sequence>
<dbReference type="KEGG" id="lbt:AYR52_05985"/>
<dbReference type="EMBL" id="CP014873">
    <property type="protein sequence ID" value="ANK63400.1"/>
    <property type="molecule type" value="Genomic_DNA"/>
</dbReference>
<keyword evidence="3" id="KW-1185">Reference proteome</keyword>
<gene>
    <name evidence="2" type="ORF">AYR53_11830</name>
</gene>
<feature type="region of interest" description="Disordered" evidence="1">
    <location>
        <begin position="1"/>
        <end position="23"/>
    </location>
</feature>
<dbReference type="SUPFAM" id="SSF161266">
    <property type="entry name" value="Gam-like"/>
    <property type="match status" value="1"/>
</dbReference>
<dbReference type="OrthoDB" id="1908548at2"/>